<dbReference type="Proteomes" id="UP000243374">
    <property type="component" value="Unassembled WGS sequence"/>
</dbReference>
<proteinExistence type="predicted"/>
<dbReference type="InterPro" id="IPR025982">
    <property type="entry name" value="SieB"/>
</dbReference>
<keyword evidence="1" id="KW-0812">Transmembrane</keyword>
<organism evidence="2 3">
    <name type="scientific">Succinivibrio dextrinosolvens</name>
    <dbReference type="NCBI Taxonomy" id="83771"/>
    <lineage>
        <taxon>Bacteria</taxon>
        <taxon>Pseudomonadati</taxon>
        <taxon>Pseudomonadota</taxon>
        <taxon>Gammaproteobacteria</taxon>
        <taxon>Aeromonadales</taxon>
        <taxon>Succinivibrionaceae</taxon>
        <taxon>Succinivibrio</taxon>
    </lineage>
</organism>
<keyword evidence="1" id="KW-1133">Transmembrane helix</keyword>
<sequence>MKHENSISALKITNTIMMWLFCLTVMMLVMPWEIISTDFAAHIETNKIVLYFALIIEVSNFISQGLLTIINAILSKKAQKKMQEKIVHAVEGLDFAERALLREYVLQRKSVLTLPVNEPTVRNLIDDGVLRIVNVNDESSYRADIIIAKEARPYITYKAIGLTLGKMTEEQVSQIMNSRPEYAKQKFSHQNKIFIGSNAVRNANSPMRELENQNEDVAA</sequence>
<dbReference type="OrthoDB" id="1347838at2"/>
<evidence type="ECO:0000313" key="3">
    <source>
        <dbReference type="Proteomes" id="UP000243374"/>
    </source>
</evidence>
<dbReference type="RefSeq" id="WP_074841747.1">
    <property type="nucleotide sequence ID" value="NZ_CP047056.1"/>
</dbReference>
<evidence type="ECO:0000256" key="1">
    <source>
        <dbReference type="SAM" id="Phobius"/>
    </source>
</evidence>
<name>A0A662ZEM1_9GAMM</name>
<dbReference type="EMBL" id="FOSF01000083">
    <property type="protein sequence ID" value="SFK46869.1"/>
    <property type="molecule type" value="Genomic_DNA"/>
</dbReference>
<feature type="transmembrane region" description="Helical" evidence="1">
    <location>
        <begin position="12"/>
        <end position="30"/>
    </location>
</feature>
<dbReference type="AlphaFoldDB" id="A0A662ZEM1"/>
<gene>
    <name evidence="2" type="ORF">SAMN04487865_10833</name>
</gene>
<feature type="transmembrane region" description="Helical" evidence="1">
    <location>
        <begin position="50"/>
        <end position="74"/>
    </location>
</feature>
<keyword evidence="1" id="KW-0472">Membrane</keyword>
<dbReference type="Pfam" id="PF14163">
    <property type="entry name" value="SieB"/>
    <property type="match status" value="1"/>
</dbReference>
<evidence type="ECO:0000313" key="2">
    <source>
        <dbReference type="EMBL" id="SFK46869.1"/>
    </source>
</evidence>
<accession>A0A662ZEM1</accession>
<reference evidence="2 3" key="1">
    <citation type="submission" date="2016-10" db="EMBL/GenBank/DDBJ databases">
        <authorList>
            <person name="Varghese N."/>
            <person name="Submissions S."/>
        </authorList>
    </citation>
    <scope>NUCLEOTIDE SEQUENCE [LARGE SCALE GENOMIC DNA]</scope>
    <source>
        <strain evidence="2 3">22B</strain>
    </source>
</reference>
<protein>
    <submittedName>
        <fullName evidence="2">Superinfection exclusion protein B</fullName>
    </submittedName>
</protein>
<keyword evidence="3" id="KW-1185">Reference proteome</keyword>